<dbReference type="EMBL" id="JACXVP010000009">
    <property type="protein sequence ID" value="KAG5585844.1"/>
    <property type="molecule type" value="Genomic_DNA"/>
</dbReference>
<name>A0A9J5XF33_SOLCO</name>
<dbReference type="PANTHER" id="PTHR33710:SF54">
    <property type="entry name" value="NON-LTR RETROELEMENT REVERSE TRANSCRIPTASE"/>
    <property type="match status" value="1"/>
</dbReference>
<proteinExistence type="predicted"/>
<dbReference type="AlphaFoldDB" id="A0A9J5XF33"/>
<dbReference type="OrthoDB" id="1085116at2759"/>
<comment type="caution">
    <text evidence="1">The sequence shown here is derived from an EMBL/GenBank/DDBJ whole genome shotgun (WGS) entry which is preliminary data.</text>
</comment>
<reference evidence="1 2" key="1">
    <citation type="submission" date="2020-09" db="EMBL/GenBank/DDBJ databases">
        <title>De no assembly of potato wild relative species, Solanum commersonii.</title>
        <authorList>
            <person name="Cho K."/>
        </authorList>
    </citation>
    <scope>NUCLEOTIDE SEQUENCE [LARGE SCALE GENOMIC DNA]</scope>
    <source>
        <strain evidence="1">LZ3.2</strain>
        <tissue evidence="1">Leaf</tissue>
    </source>
</reference>
<gene>
    <name evidence="1" type="ORF">H5410_046278</name>
</gene>
<evidence type="ECO:0000313" key="2">
    <source>
        <dbReference type="Proteomes" id="UP000824120"/>
    </source>
</evidence>
<dbReference type="PANTHER" id="PTHR33710">
    <property type="entry name" value="BNAC02G09200D PROTEIN"/>
    <property type="match status" value="1"/>
</dbReference>
<organism evidence="1 2">
    <name type="scientific">Solanum commersonii</name>
    <name type="common">Commerson's wild potato</name>
    <name type="synonym">Commerson's nightshade</name>
    <dbReference type="NCBI Taxonomy" id="4109"/>
    <lineage>
        <taxon>Eukaryota</taxon>
        <taxon>Viridiplantae</taxon>
        <taxon>Streptophyta</taxon>
        <taxon>Embryophyta</taxon>
        <taxon>Tracheophyta</taxon>
        <taxon>Spermatophyta</taxon>
        <taxon>Magnoliopsida</taxon>
        <taxon>eudicotyledons</taxon>
        <taxon>Gunneridae</taxon>
        <taxon>Pentapetalae</taxon>
        <taxon>asterids</taxon>
        <taxon>lamiids</taxon>
        <taxon>Solanales</taxon>
        <taxon>Solanaceae</taxon>
        <taxon>Solanoideae</taxon>
        <taxon>Solaneae</taxon>
        <taxon>Solanum</taxon>
    </lineage>
</organism>
<accession>A0A9J5XF33</accession>
<keyword evidence="2" id="KW-1185">Reference proteome</keyword>
<dbReference type="Proteomes" id="UP000824120">
    <property type="component" value="Chromosome 9"/>
</dbReference>
<evidence type="ECO:0000313" key="1">
    <source>
        <dbReference type="EMBL" id="KAG5585844.1"/>
    </source>
</evidence>
<protein>
    <submittedName>
        <fullName evidence="1">Uncharacterized protein</fullName>
    </submittedName>
</protein>
<sequence length="269" mass="32013">MIDSNLKLRISTLSLLANQTLDYTTHIQSVKNQLTMEHAVSNCNGKIWVFWNMDIDCVILKEDEHQITCDFSHNELQNHFIITFMPQTTITHLPSVGSDHCPLLMEMTAREEDHIKYFKFLNCWADQPKFLDIVKAYWERTVEGNNIREFGDILTKVREYEERVRTAEENLIQEHNDTNKIILHEFNVEYIRFLKIEDSILKQKTQLHWFKEGDCNTKYFHSLIRGRRRKLFIHKLIRGMGNGYREMILLLKLPVTTSRKYLQGLQTHQ</sequence>